<dbReference type="PROSITE" id="PS50931">
    <property type="entry name" value="HTH_LYSR"/>
    <property type="match status" value="1"/>
</dbReference>
<dbReference type="SUPFAM" id="SSF46785">
    <property type="entry name" value="Winged helix' DNA-binding domain"/>
    <property type="match status" value="1"/>
</dbReference>
<evidence type="ECO:0000256" key="2">
    <source>
        <dbReference type="ARBA" id="ARBA00023015"/>
    </source>
</evidence>
<evidence type="ECO:0000313" key="6">
    <source>
        <dbReference type="EMBL" id="UPM52513.1"/>
    </source>
</evidence>
<dbReference type="EMBL" id="CP096034">
    <property type="protein sequence ID" value="UPM52513.1"/>
    <property type="molecule type" value="Genomic_DNA"/>
</dbReference>
<feature type="domain" description="HTH lysR-type" evidence="5">
    <location>
        <begin position="2"/>
        <end position="59"/>
    </location>
</feature>
<protein>
    <submittedName>
        <fullName evidence="6">LysR family transcriptional regulator</fullName>
    </submittedName>
</protein>
<dbReference type="Pfam" id="PF00126">
    <property type="entry name" value="HTH_1"/>
    <property type="match status" value="1"/>
</dbReference>
<evidence type="ECO:0000256" key="3">
    <source>
        <dbReference type="ARBA" id="ARBA00023125"/>
    </source>
</evidence>
<keyword evidence="7" id="KW-1185">Reference proteome</keyword>
<dbReference type="Gene3D" id="1.10.10.10">
    <property type="entry name" value="Winged helix-like DNA-binding domain superfamily/Winged helix DNA-binding domain"/>
    <property type="match status" value="1"/>
</dbReference>
<dbReference type="CDD" id="cd05466">
    <property type="entry name" value="PBP2_LTTR_substrate"/>
    <property type="match status" value="1"/>
</dbReference>
<keyword evidence="2" id="KW-0805">Transcription regulation</keyword>
<dbReference type="Proteomes" id="UP000830639">
    <property type="component" value="Chromosome"/>
</dbReference>
<dbReference type="PRINTS" id="PR00039">
    <property type="entry name" value="HTHLYSR"/>
</dbReference>
<dbReference type="Pfam" id="PF03466">
    <property type="entry name" value="LysR_substrate"/>
    <property type="match status" value="1"/>
</dbReference>
<dbReference type="SUPFAM" id="SSF53850">
    <property type="entry name" value="Periplasmic binding protein-like II"/>
    <property type="match status" value="1"/>
</dbReference>
<evidence type="ECO:0000259" key="5">
    <source>
        <dbReference type="PROSITE" id="PS50931"/>
    </source>
</evidence>
<evidence type="ECO:0000313" key="7">
    <source>
        <dbReference type="Proteomes" id="UP000830639"/>
    </source>
</evidence>
<gene>
    <name evidence="6" type="ORF">MY490_11720</name>
</gene>
<keyword evidence="3" id="KW-0238">DNA-binding</keyword>
<evidence type="ECO:0000256" key="4">
    <source>
        <dbReference type="ARBA" id="ARBA00023163"/>
    </source>
</evidence>
<proteinExistence type="inferred from homology"/>
<dbReference type="InterPro" id="IPR005119">
    <property type="entry name" value="LysR_subst-bd"/>
</dbReference>
<dbReference type="InterPro" id="IPR000847">
    <property type="entry name" value="LysR_HTH_N"/>
</dbReference>
<reference evidence="6 7" key="1">
    <citation type="submission" date="2022-04" db="EMBL/GenBank/DDBJ databases">
        <title>Mechanism of arsenic methylation and mitigation arsenic toxicity by Bacillus sp. LH14 from an Arsenic-Contaminated Paddy Soil.</title>
        <authorList>
            <person name="Wang D."/>
        </authorList>
    </citation>
    <scope>NUCLEOTIDE SEQUENCE [LARGE SCALE GENOMIC DNA]</scope>
    <source>
        <strain evidence="6 7">LH14</strain>
    </source>
</reference>
<dbReference type="PANTHER" id="PTHR30126">
    <property type="entry name" value="HTH-TYPE TRANSCRIPTIONAL REGULATOR"/>
    <property type="match status" value="1"/>
</dbReference>
<dbReference type="RefSeq" id="WP_248265881.1">
    <property type="nucleotide sequence ID" value="NZ_CP096034.1"/>
</dbReference>
<comment type="similarity">
    <text evidence="1">Belongs to the LysR transcriptional regulatory family.</text>
</comment>
<dbReference type="InterPro" id="IPR036388">
    <property type="entry name" value="WH-like_DNA-bd_sf"/>
</dbReference>
<dbReference type="Gene3D" id="3.40.190.290">
    <property type="match status" value="1"/>
</dbReference>
<dbReference type="PANTHER" id="PTHR30126:SF40">
    <property type="entry name" value="HTH-TYPE TRANSCRIPTIONAL REGULATOR GLTR"/>
    <property type="match status" value="1"/>
</dbReference>
<name>A0ABY4JFA1_9BACI</name>
<dbReference type="InterPro" id="IPR036390">
    <property type="entry name" value="WH_DNA-bd_sf"/>
</dbReference>
<keyword evidence="4" id="KW-0804">Transcription</keyword>
<accession>A0ABY4JFA1</accession>
<evidence type="ECO:0000256" key="1">
    <source>
        <dbReference type="ARBA" id="ARBA00009437"/>
    </source>
</evidence>
<organism evidence="6 7">
    <name type="scientific">Gottfriedia acidiceleris</name>
    <dbReference type="NCBI Taxonomy" id="371036"/>
    <lineage>
        <taxon>Bacteria</taxon>
        <taxon>Bacillati</taxon>
        <taxon>Bacillota</taxon>
        <taxon>Bacilli</taxon>
        <taxon>Bacillales</taxon>
        <taxon>Bacillaceae</taxon>
        <taxon>Gottfriedia</taxon>
    </lineage>
</organism>
<sequence length="289" mass="33730">MIDFEWYRSFISIYKQRSVSKAAESRIMTQPAMSQHLAALEAEIGEALFIRAPRKMIPTEKGKELYTKLIPYIENLERMSLEITYSNMETEIPVVRIGAPGEYFSKQLLEKLTKLNIRFTVQFDVTLNLLEMLQNDQLDLVIATQKLDLPGIKYEKLEEEKFVLVAPYNMLPIKDELNIEKVLTSLDWISYGLELPIIRRYWKKYFSKRPGLQPKYVIPDLRTILQSIQLGMGVSLLPTYLLEDSLNLKKVKVLLPETYITNQISLVYKMKDQDNPLYNELFSLIKGNY</sequence>